<dbReference type="PROSITE" id="PS51718">
    <property type="entry name" value="G_DYNAMIN_2"/>
    <property type="match status" value="1"/>
</dbReference>
<evidence type="ECO:0000256" key="1">
    <source>
        <dbReference type="ARBA" id="ARBA00022741"/>
    </source>
</evidence>
<dbReference type="InterPro" id="IPR030381">
    <property type="entry name" value="G_DYNAMIN_dom"/>
</dbReference>
<protein>
    <submittedName>
        <fullName evidence="7">P-loop containing nucleoside triphosphate hydrolase protein</fullName>
    </submittedName>
</protein>
<evidence type="ECO:0000256" key="4">
    <source>
        <dbReference type="SAM" id="MobiDB-lite"/>
    </source>
</evidence>
<reference evidence="7" key="1">
    <citation type="journal article" date="2021" name="Nat. Commun.">
        <title>Genetic determinants of endophytism in the Arabidopsis root mycobiome.</title>
        <authorList>
            <person name="Mesny F."/>
            <person name="Miyauchi S."/>
            <person name="Thiergart T."/>
            <person name="Pickel B."/>
            <person name="Atanasova L."/>
            <person name="Karlsson M."/>
            <person name="Huettel B."/>
            <person name="Barry K.W."/>
            <person name="Haridas S."/>
            <person name="Chen C."/>
            <person name="Bauer D."/>
            <person name="Andreopoulos W."/>
            <person name="Pangilinan J."/>
            <person name="LaButti K."/>
            <person name="Riley R."/>
            <person name="Lipzen A."/>
            <person name="Clum A."/>
            <person name="Drula E."/>
            <person name="Henrissat B."/>
            <person name="Kohler A."/>
            <person name="Grigoriev I.V."/>
            <person name="Martin F.M."/>
            <person name="Hacquard S."/>
        </authorList>
    </citation>
    <scope>NUCLEOTIDE SEQUENCE</scope>
    <source>
        <strain evidence="7">MPI-CAGE-CH-0230</strain>
    </source>
</reference>
<dbReference type="InterPro" id="IPR022812">
    <property type="entry name" value="Dynamin"/>
</dbReference>
<dbReference type="GO" id="GO:0048312">
    <property type="term" value="P:intracellular distribution of mitochondria"/>
    <property type="evidence" value="ECO:0007669"/>
    <property type="project" value="TreeGrafter"/>
</dbReference>
<gene>
    <name evidence="7" type="ORF">B0I36DRAFT_282710</name>
</gene>
<evidence type="ECO:0000313" key="8">
    <source>
        <dbReference type="Proteomes" id="UP000756346"/>
    </source>
</evidence>
<organism evidence="7 8">
    <name type="scientific">Microdochium trichocladiopsis</name>
    <dbReference type="NCBI Taxonomy" id="1682393"/>
    <lineage>
        <taxon>Eukaryota</taxon>
        <taxon>Fungi</taxon>
        <taxon>Dikarya</taxon>
        <taxon>Ascomycota</taxon>
        <taxon>Pezizomycotina</taxon>
        <taxon>Sordariomycetes</taxon>
        <taxon>Xylariomycetidae</taxon>
        <taxon>Xylariales</taxon>
        <taxon>Microdochiaceae</taxon>
        <taxon>Microdochium</taxon>
    </lineage>
</organism>
<evidence type="ECO:0000313" key="7">
    <source>
        <dbReference type="EMBL" id="KAH7037042.1"/>
    </source>
</evidence>
<dbReference type="GO" id="GO:0003924">
    <property type="term" value="F:GTPase activity"/>
    <property type="evidence" value="ECO:0007669"/>
    <property type="project" value="InterPro"/>
</dbReference>
<dbReference type="GO" id="GO:0016020">
    <property type="term" value="C:membrane"/>
    <property type="evidence" value="ECO:0007669"/>
    <property type="project" value="TreeGrafter"/>
</dbReference>
<dbReference type="GO" id="GO:0008017">
    <property type="term" value="F:microtubule binding"/>
    <property type="evidence" value="ECO:0007669"/>
    <property type="project" value="TreeGrafter"/>
</dbReference>
<dbReference type="InterPro" id="IPR001401">
    <property type="entry name" value="Dynamin_GTPase"/>
</dbReference>
<keyword evidence="8" id="KW-1185">Reference proteome</keyword>
<dbReference type="Pfam" id="PF01031">
    <property type="entry name" value="Dynamin_M"/>
    <property type="match status" value="1"/>
</dbReference>
<dbReference type="GO" id="GO:0006897">
    <property type="term" value="P:endocytosis"/>
    <property type="evidence" value="ECO:0007669"/>
    <property type="project" value="TreeGrafter"/>
</dbReference>
<dbReference type="EMBL" id="JAGTJQ010000002">
    <property type="protein sequence ID" value="KAH7037042.1"/>
    <property type="molecule type" value="Genomic_DNA"/>
</dbReference>
<dbReference type="GO" id="GO:0005525">
    <property type="term" value="F:GTP binding"/>
    <property type="evidence" value="ECO:0007669"/>
    <property type="project" value="InterPro"/>
</dbReference>
<dbReference type="SMART" id="SM00053">
    <property type="entry name" value="DYNc"/>
    <property type="match status" value="1"/>
</dbReference>
<comment type="caution">
    <text evidence="7">The sequence shown here is derived from an EMBL/GenBank/DDBJ whole genome shotgun (WGS) entry which is preliminary data.</text>
</comment>
<keyword evidence="2" id="KW-0342">GTP-binding</keyword>
<dbReference type="RefSeq" id="XP_046016163.1">
    <property type="nucleotide sequence ID" value="XM_046151524.1"/>
</dbReference>
<proteinExistence type="predicted"/>
<feature type="coiled-coil region" evidence="3">
    <location>
        <begin position="665"/>
        <end position="699"/>
    </location>
</feature>
<dbReference type="PANTHER" id="PTHR11566">
    <property type="entry name" value="DYNAMIN"/>
    <property type="match status" value="1"/>
</dbReference>
<evidence type="ECO:0000256" key="2">
    <source>
        <dbReference type="ARBA" id="ARBA00023134"/>
    </source>
</evidence>
<dbReference type="Gene3D" id="3.40.50.300">
    <property type="entry name" value="P-loop containing nucleotide triphosphate hydrolases"/>
    <property type="match status" value="1"/>
</dbReference>
<feature type="domain" description="Dynamin-type G" evidence="6">
    <location>
        <begin position="41"/>
        <end position="326"/>
    </location>
</feature>
<dbReference type="GO" id="GO:0005739">
    <property type="term" value="C:mitochondrion"/>
    <property type="evidence" value="ECO:0007669"/>
    <property type="project" value="TreeGrafter"/>
</dbReference>
<keyword evidence="7" id="KW-0378">Hydrolase</keyword>
<dbReference type="GeneID" id="70181070"/>
<dbReference type="CDD" id="cd08771">
    <property type="entry name" value="DLP_1"/>
    <property type="match status" value="1"/>
</dbReference>
<name>A0A9P8YDT9_9PEZI</name>
<dbReference type="GO" id="GO:0005874">
    <property type="term" value="C:microtubule"/>
    <property type="evidence" value="ECO:0007669"/>
    <property type="project" value="TreeGrafter"/>
</dbReference>
<dbReference type="FunFam" id="3.40.50.300:FF:001425">
    <property type="entry name" value="Dynamin GTPase, putative"/>
    <property type="match status" value="1"/>
</dbReference>
<dbReference type="InterPro" id="IPR045063">
    <property type="entry name" value="Dynamin_N"/>
</dbReference>
<sequence length="833" mass="93574">MTLTSMSIEAHRPLDAAIPTEDHRKLLDIIDSLRAQGVSRFVALPQIIVCGDQSSGKSSVLEAISGLRFPTRDNLCTRFATELVLRRGTETNTKVFIIPGEDRYDQEEKESLENWRPSVDIDKDGLEAVTEAALKAMGMSGDRRFYSDILRIELSGPTQPHLTMVDLPGLFRTGNKEQSEADVETVCTMVTTYMARERSIILAVVSANYQYVLQEVTSMAQRADPDGLRTMGLITKPDMLDSGSDSESYWVRLAQNAEVELRLGWHVLRNRNYEQRNSTSAERDAVEHKFFSHGIWAGVESSHCGVAALRIRLSSLLKAQIVSQLPSLVKDVEDGISQCSKQLDKLGPSRESTKQQQGYLLSVGEDYTTLMEQSVNGSYTDRFFGNIKKPDDYAKRLRAIVQNSLHEFAQEMRLNGQTRLLTESDATRDNGSPRSEAPRVPRSQYVKDVAERLRKTRGRELLGLFNPLIVGDLFVEQCDPWRRLVRSLVDDIRDAVHTTTRLVIEHVTANDVVTEVVNFVHEQVGELEIELHAKIEELLMSAINQPITYNPQLTENVQKAQQARHKRAIQQQISKIFALREFENTQKTFHVNPVLVVELLAEGLEPDMELFGSSLAVDYMEAYYEVAINRFIDDISVIAIEDCLVKKLSGLFKAKKVLAMTDEEISRLAGETEESVAERKRLEEKKHVLQQALRGLKTLLQHGPINPRGERLYESSSIKPNKLNEASIVSPKAESVASLPTPHSQSHVVESVEDNTKTTEAPPPEGWQVGVPEPPRDAQSILDSTLSTIKKKKKEKKARQVIDDDMNSPWGAVSSLANTPYLTSAQDDEREDF</sequence>
<dbReference type="Proteomes" id="UP000756346">
    <property type="component" value="Unassembled WGS sequence"/>
</dbReference>
<dbReference type="GO" id="GO:0016559">
    <property type="term" value="P:peroxisome fission"/>
    <property type="evidence" value="ECO:0007669"/>
    <property type="project" value="TreeGrafter"/>
</dbReference>
<evidence type="ECO:0000259" key="6">
    <source>
        <dbReference type="PROSITE" id="PS51718"/>
    </source>
</evidence>
<dbReference type="OrthoDB" id="415706at2759"/>
<dbReference type="PANTHER" id="PTHR11566:SF149">
    <property type="entry name" value="GTPASE, PUTATIVE (AFU_ORTHOLOGUE AFUA_6G11890)-RELATED"/>
    <property type="match status" value="1"/>
</dbReference>
<dbReference type="Pfam" id="PF00350">
    <property type="entry name" value="Dynamin_N"/>
    <property type="match status" value="1"/>
</dbReference>
<dbReference type="InterPro" id="IPR027417">
    <property type="entry name" value="P-loop_NTPase"/>
</dbReference>
<evidence type="ECO:0000256" key="3">
    <source>
        <dbReference type="SAM" id="Coils"/>
    </source>
</evidence>
<feature type="compositionally biased region" description="Polar residues" evidence="4">
    <location>
        <begin position="815"/>
        <end position="825"/>
    </location>
</feature>
<dbReference type="SUPFAM" id="SSF52540">
    <property type="entry name" value="P-loop containing nucleoside triphosphate hydrolases"/>
    <property type="match status" value="1"/>
</dbReference>
<feature type="domain" description="GED" evidence="5">
    <location>
        <begin position="613"/>
        <end position="704"/>
    </location>
</feature>
<dbReference type="AlphaFoldDB" id="A0A9P8YDT9"/>
<feature type="compositionally biased region" description="Basic residues" evidence="4">
    <location>
        <begin position="789"/>
        <end position="799"/>
    </location>
</feature>
<dbReference type="InterPro" id="IPR020850">
    <property type="entry name" value="GED_dom"/>
</dbReference>
<feature type="region of interest" description="Disordered" evidence="4">
    <location>
        <begin position="734"/>
        <end position="833"/>
    </location>
</feature>
<dbReference type="GO" id="GO:0000266">
    <property type="term" value="P:mitochondrial fission"/>
    <property type="evidence" value="ECO:0007669"/>
    <property type="project" value="TreeGrafter"/>
</dbReference>
<dbReference type="InterPro" id="IPR000375">
    <property type="entry name" value="Dynamin_stalk"/>
</dbReference>
<keyword evidence="1" id="KW-0547">Nucleotide-binding</keyword>
<dbReference type="PROSITE" id="PS51388">
    <property type="entry name" value="GED"/>
    <property type="match status" value="1"/>
</dbReference>
<keyword evidence="3" id="KW-0175">Coiled coil</keyword>
<accession>A0A9P8YDT9</accession>
<feature type="region of interest" description="Disordered" evidence="4">
    <location>
        <begin position="420"/>
        <end position="443"/>
    </location>
</feature>
<dbReference type="PRINTS" id="PR00195">
    <property type="entry name" value="DYNAMIN"/>
</dbReference>
<evidence type="ECO:0000259" key="5">
    <source>
        <dbReference type="PROSITE" id="PS51388"/>
    </source>
</evidence>